<evidence type="ECO:0000256" key="4">
    <source>
        <dbReference type="ARBA" id="ARBA00023163"/>
    </source>
</evidence>
<dbReference type="InterPro" id="IPR036388">
    <property type="entry name" value="WH-like_DNA-bd_sf"/>
</dbReference>
<dbReference type="EMBL" id="WOFV02000053">
    <property type="protein sequence ID" value="NAS19029.1"/>
    <property type="molecule type" value="Genomic_DNA"/>
</dbReference>
<dbReference type="InterPro" id="IPR000847">
    <property type="entry name" value="LysR_HTH_N"/>
</dbReference>
<dbReference type="SUPFAM" id="SSF53850">
    <property type="entry name" value="Periplasmic binding protein-like II"/>
    <property type="match status" value="1"/>
</dbReference>
<dbReference type="Pfam" id="PF00126">
    <property type="entry name" value="HTH_1"/>
    <property type="match status" value="1"/>
</dbReference>
<comment type="similarity">
    <text evidence="1">Belongs to the LysR transcriptional regulatory family.</text>
</comment>
<comment type="caution">
    <text evidence="6">The sequence shown here is derived from an EMBL/GenBank/DDBJ whole genome shotgun (WGS) entry which is preliminary data.</text>
</comment>
<keyword evidence="3" id="KW-0238">DNA-binding</keyword>
<evidence type="ECO:0000259" key="5">
    <source>
        <dbReference type="PROSITE" id="PS50931"/>
    </source>
</evidence>
<keyword evidence="2" id="KW-0805">Transcription regulation</keyword>
<dbReference type="FunFam" id="1.10.10.10:FF:000001">
    <property type="entry name" value="LysR family transcriptional regulator"/>
    <property type="match status" value="1"/>
</dbReference>
<accession>A0A6L9ERI9</accession>
<protein>
    <submittedName>
        <fullName evidence="6">LysR family transcriptional regulator</fullName>
    </submittedName>
</protein>
<evidence type="ECO:0000256" key="1">
    <source>
        <dbReference type="ARBA" id="ARBA00009437"/>
    </source>
</evidence>
<dbReference type="GO" id="GO:0000976">
    <property type="term" value="F:transcription cis-regulatory region binding"/>
    <property type="evidence" value="ECO:0007669"/>
    <property type="project" value="TreeGrafter"/>
</dbReference>
<gene>
    <name evidence="6" type="ORF">GND98_014400</name>
</gene>
<dbReference type="SUPFAM" id="SSF46785">
    <property type="entry name" value="Winged helix' DNA-binding domain"/>
    <property type="match status" value="1"/>
</dbReference>
<dbReference type="Pfam" id="PF03466">
    <property type="entry name" value="LysR_substrate"/>
    <property type="match status" value="1"/>
</dbReference>
<dbReference type="CDD" id="cd05466">
    <property type="entry name" value="PBP2_LTTR_substrate"/>
    <property type="match status" value="1"/>
</dbReference>
<dbReference type="Gene3D" id="1.10.10.10">
    <property type="entry name" value="Winged helix-like DNA-binding domain superfamily/Winged helix DNA-binding domain"/>
    <property type="match status" value="1"/>
</dbReference>
<dbReference type="PANTHER" id="PTHR30126">
    <property type="entry name" value="HTH-TYPE TRANSCRIPTIONAL REGULATOR"/>
    <property type="match status" value="1"/>
</dbReference>
<proteinExistence type="inferred from homology"/>
<evidence type="ECO:0000313" key="6">
    <source>
        <dbReference type="EMBL" id="NAS19029.1"/>
    </source>
</evidence>
<dbReference type="PROSITE" id="PS50931">
    <property type="entry name" value="HTH_LYSR"/>
    <property type="match status" value="1"/>
</dbReference>
<dbReference type="PRINTS" id="PR00039">
    <property type="entry name" value="HTHLYSR"/>
</dbReference>
<dbReference type="PANTHER" id="PTHR30126:SF64">
    <property type="entry name" value="HTH-TYPE TRANSCRIPTIONAL REGULATOR CITR"/>
    <property type="match status" value="1"/>
</dbReference>
<evidence type="ECO:0000256" key="2">
    <source>
        <dbReference type="ARBA" id="ARBA00023015"/>
    </source>
</evidence>
<feature type="domain" description="HTH lysR-type" evidence="5">
    <location>
        <begin position="3"/>
        <end position="60"/>
    </location>
</feature>
<dbReference type="InterPro" id="IPR005119">
    <property type="entry name" value="LysR_subst-bd"/>
</dbReference>
<dbReference type="Gene3D" id="3.40.190.290">
    <property type="match status" value="1"/>
</dbReference>
<reference evidence="6 7" key="1">
    <citation type="submission" date="2020-01" db="EMBL/GenBank/DDBJ databases">
        <title>Genome sequence of a 1,3-propanediol producer, Clostridium butyricum S3.</title>
        <authorList>
            <person name="Zhou J."/>
        </authorList>
    </citation>
    <scope>NUCLEOTIDE SEQUENCE [LARGE SCALE GENOMIC DNA]</scope>
    <source>
        <strain evidence="6 7">S3</strain>
    </source>
</reference>
<evidence type="ECO:0000256" key="3">
    <source>
        <dbReference type="ARBA" id="ARBA00023125"/>
    </source>
</evidence>
<name>A0A6L9ERI9_CLOBU</name>
<dbReference type="AlphaFoldDB" id="A0A6L9ERI9"/>
<organism evidence="6 7">
    <name type="scientific">Clostridium butyricum</name>
    <dbReference type="NCBI Taxonomy" id="1492"/>
    <lineage>
        <taxon>Bacteria</taxon>
        <taxon>Bacillati</taxon>
        <taxon>Bacillota</taxon>
        <taxon>Clostridia</taxon>
        <taxon>Eubacteriales</taxon>
        <taxon>Clostridiaceae</taxon>
        <taxon>Clostridium</taxon>
    </lineage>
</organism>
<evidence type="ECO:0000313" key="7">
    <source>
        <dbReference type="Proteomes" id="UP000474042"/>
    </source>
</evidence>
<dbReference type="GO" id="GO:0003700">
    <property type="term" value="F:DNA-binding transcription factor activity"/>
    <property type="evidence" value="ECO:0007669"/>
    <property type="project" value="InterPro"/>
</dbReference>
<sequence length="294" mass="33202">MIIDLNLYKVFLTVAKCQNISHAADILFVSQPAVSKSIKTLEKHLNIQLFSRNSKGVSLTPEGNILYEHIETAFNHMSIGENYIEKLKNKEIGKINLGVSTTIGKHFFLPRFRDFISQYPNFKIKIVNKPTLDTIKLVREEKLDLGIIGTAPVEADIGFIKVKTIHDIFVASNTYLNNLNLSDINDVFTKGSFMLLENPNATRQYIDDYFASNNIDIVPDIEASNMDFLIECAINNLGITSTLKEFLAYELKNKILVEIPIETTIQPRNIGIIYKKNSTLSIAADTLIDFLLKL</sequence>
<keyword evidence="4" id="KW-0804">Transcription</keyword>
<dbReference type="Proteomes" id="UP000474042">
    <property type="component" value="Unassembled WGS sequence"/>
</dbReference>
<dbReference type="InterPro" id="IPR036390">
    <property type="entry name" value="WH_DNA-bd_sf"/>
</dbReference>